<dbReference type="EMBL" id="LAZR01027152">
    <property type="protein sequence ID" value="KKL66597.1"/>
    <property type="molecule type" value="Genomic_DNA"/>
</dbReference>
<proteinExistence type="predicted"/>
<evidence type="ECO:0000313" key="1">
    <source>
        <dbReference type="EMBL" id="KKL66597.1"/>
    </source>
</evidence>
<accession>A0A0F9GTY4</accession>
<name>A0A0F9GTY4_9ZZZZ</name>
<sequence>MSRTYIDNKTGKSLDINISGNDFLGKITLGLWDKLGFAPKIKEDCKLVARICRNHIKYQEYLKDFSIQTKKYYQERYNLEKLSEDDIEWLKEVSDFFENANGIRYD</sequence>
<protein>
    <submittedName>
        <fullName evidence="1">Uncharacterized protein</fullName>
    </submittedName>
</protein>
<dbReference type="AlphaFoldDB" id="A0A0F9GTY4"/>
<reference evidence="1" key="1">
    <citation type="journal article" date="2015" name="Nature">
        <title>Complex archaea that bridge the gap between prokaryotes and eukaryotes.</title>
        <authorList>
            <person name="Spang A."/>
            <person name="Saw J.H."/>
            <person name="Jorgensen S.L."/>
            <person name="Zaremba-Niedzwiedzka K."/>
            <person name="Martijn J."/>
            <person name="Lind A.E."/>
            <person name="van Eijk R."/>
            <person name="Schleper C."/>
            <person name="Guy L."/>
            <person name="Ettema T.J."/>
        </authorList>
    </citation>
    <scope>NUCLEOTIDE SEQUENCE</scope>
</reference>
<comment type="caution">
    <text evidence="1">The sequence shown here is derived from an EMBL/GenBank/DDBJ whole genome shotgun (WGS) entry which is preliminary data.</text>
</comment>
<gene>
    <name evidence="1" type="ORF">LCGC14_2143380</name>
</gene>
<organism evidence="1">
    <name type="scientific">marine sediment metagenome</name>
    <dbReference type="NCBI Taxonomy" id="412755"/>
    <lineage>
        <taxon>unclassified sequences</taxon>
        <taxon>metagenomes</taxon>
        <taxon>ecological metagenomes</taxon>
    </lineage>
</organism>